<reference evidence="1 2" key="1">
    <citation type="submission" date="2019-02" db="EMBL/GenBank/DDBJ databases">
        <title>Prokaryotic population dynamics and viral predation in marine succession experiment using metagenomics: the confinement effect.</title>
        <authorList>
            <person name="Haro-Moreno J.M."/>
            <person name="Rodriguez-Valera F."/>
            <person name="Lopez-Perez M."/>
        </authorList>
    </citation>
    <scope>NUCLEOTIDE SEQUENCE [LARGE SCALE GENOMIC DNA]</scope>
    <source>
        <strain evidence="1">MED-G158</strain>
    </source>
</reference>
<evidence type="ECO:0000313" key="2">
    <source>
        <dbReference type="Proteomes" id="UP000320404"/>
    </source>
</evidence>
<sequence length="76" mass="8638">MFQLINEGSFSGEFYNTPFTGGRYNDVFGELYFAFITADASTEYYHSGKLVDGRLEGLTHAPNRDLLQFWTATRSP</sequence>
<name>A0A520S4K0_9GAMM</name>
<accession>A0A520S4K0</accession>
<dbReference type="EMBL" id="SHAH01000014">
    <property type="protein sequence ID" value="RZO77427.1"/>
    <property type="molecule type" value="Genomic_DNA"/>
</dbReference>
<proteinExistence type="predicted"/>
<organism evidence="1 2">
    <name type="scientific">OM182 bacterium</name>
    <dbReference type="NCBI Taxonomy" id="2510334"/>
    <lineage>
        <taxon>Bacteria</taxon>
        <taxon>Pseudomonadati</taxon>
        <taxon>Pseudomonadota</taxon>
        <taxon>Gammaproteobacteria</taxon>
        <taxon>OMG group</taxon>
        <taxon>OM182 clade</taxon>
    </lineage>
</organism>
<protein>
    <submittedName>
        <fullName evidence="1">Uncharacterized protein</fullName>
    </submittedName>
</protein>
<comment type="caution">
    <text evidence="1">The sequence shown here is derived from an EMBL/GenBank/DDBJ whole genome shotgun (WGS) entry which is preliminary data.</text>
</comment>
<dbReference type="Proteomes" id="UP000320404">
    <property type="component" value="Unassembled WGS sequence"/>
</dbReference>
<gene>
    <name evidence="1" type="ORF">EVA69_01740</name>
</gene>
<evidence type="ECO:0000313" key="1">
    <source>
        <dbReference type="EMBL" id="RZO77427.1"/>
    </source>
</evidence>
<dbReference type="AlphaFoldDB" id="A0A520S4K0"/>